<dbReference type="KEGG" id="hmn:HM131_14275"/>
<sequence>MIRGERSFDLNDFLKKPLFAHLATSSEEGPKESPVWFHWEEECLWIIGTPATDSFTGRLENNPKCAVGIVELDPLTGKVLHAGFRGKATIKPFDWGITRRLLVRYLGSDEEKWDPMFKELGGHNILVKIVPETVVVRDQSYQPSL</sequence>
<dbReference type="STRING" id="402384.HM131_14275"/>
<proteinExistence type="predicted"/>
<name>A0A1W6A146_9BACI</name>
<dbReference type="Gene3D" id="2.30.110.10">
    <property type="entry name" value="Electron Transport, Fmn-binding Protein, Chain A"/>
    <property type="match status" value="1"/>
</dbReference>
<accession>A0A1W6A146</accession>
<dbReference type="EMBL" id="CP020772">
    <property type="protein sequence ID" value="ARI79220.1"/>
    <property type="molecule type" value="Genomic_DNA"/>
</dbReference>
<organism evidence="1 2">
    <name type="scientific">Halobacillus mangrovi</name>
    <dbReference type="NCBI Taxonomy" id="402384"/>
    <lineage>
        <taxon>Bacteria</taxon>
        <taxon>Bacillati</taxon>
        <taxon>Bacillota</taxon>
        <taxon>Bacilli</taxon>
        <taxon>Bacillales</taxon>
        <taxon>Bacillaceae</taxon>
        <taxon>Halobacillus</taxon>
    </lineage>
</organism>
<dbReference type="AlphaFoldDB" id="A0A1W6A146"/>
<dbReference type="SUPFAM" id="SSF50475">
    <property type="entry name" value="FMN-binding split barrel"/>
    <property type="match status" value="1"/>
</dbReference>
<keyword evidence="2" id="KW-1185">Reference proteome</keyword>
<evidence type="ECO:0000313" key="2">
    <source>
        <dbReference type="Proteomes" id="UP000192527"/>
    </source>
</evidence>
<dbReference type="InterPro" id="IPR012349">
    <property type="entry name" value="Split_barrel_FMN-bd"/>
</dbReference>
<gene>
    <name evidence="1" type="ORF">HM131_14275</name>
</gene>
<dbReference type="OrthoDB" id="2664130at2"/>
<protein>
    <submittedName>
        <fullName evidence="1">Pyridoxamine 5-phosphate oxidase</fullName>
    </submittedName>
</protein>
<dbReference type="Proteomes" id="UP000192527">
    <property type="component" value="Chromosome"/>
</dbReference>
<reference evidence="1 2" key="1">
    <citation type="submission" date="2017-04" db="EMBL/GenBank/DDBJ databases">
        <title>The whole genome sequencing and assembly of Halobacillus mangrovi strain.</title>
        <authorList>
            <person name="Lee S.-J."/>
            <person name="Park M.-K."/>
            <person name="Kim J.-Y."/>
            <person name="Lee Y.-J."/>
            <person name="Yi H."/>
            <person name="Bahn Y.-S."/>
            <person name="Kim J.F."/>
            <person name="Lee D.-W."/>
        </authorList>
    </citation>
    <scope>NUCLEOTIDE SEQUENCE [LARGE SCALE GENOMIC DNA]</scope>
    <source>
        <strain evidence="1 2">KTB 131</strain>
    </source>
</reference>
<evidence type="ECO:0000313" key="1">
    <source>
        <dbReference type="EMBL" id="ARI79220.1"/>
    </source>
</evidence>